<dbReference type="InterPro" id="IPR036291">
    <property type="entry name" value="NAD(P)-bd_dom_sf"/>
</dbReference>
<sequence>MNGPAPESAAERDREGILFTPGEPSTSGQAPQRDREGILFTPGEPSTSGQAPQRDREGIPFTPGEPSTSEQAPQRDHAGAPLVPEKPSASGRLAGRVALISGGASGMGAAHARAFVAEGARVVLGDIAAEAGAKLAAELGEHAAYVHLDVTKAADWAAAVTRTVDLFGKLDVLVNNAGVLDGGELGTYTEEQWQRVLSINLTGPFLGLTAARDALVAARPAAVINISSAAGLQGVAGMHAYTASKFGLRGLTKSAALELAPHGVRVNSVHPGGILTPMIGAPVGATADRDANTLTRLGVAEEVSGMVVFLASAESSYCTGSEFVVDGGMTAG</sequence>
<dbReference type="PANTHER" id="PTHR43180:SF28">
    <property type="entry name" value="NAD(P)-BINDING ROSSMANN-FOLD SUPERFAMILY PROTEIN"/>
    <property type="match status" value="1"/>
</dbReference>
<dbReference type="SUPFAM" id="SSF51735">
    <property type="entry name" value="NAD(P)-binding Rossmann-fold domains"/>
    <property type="match status" value="1"/>
</dbReference>
<dbReference type="Proteomes" id="UP000431401">
    <property type="component" value="Unassembled WGS sequence"/>
</dbReference>
<dbReference type="EC" id="1.3.1.87" evidence="7"/>
<evidence type="ECO:0000256" key="2">
    <source>
        <dbReference type="ARBA" id="ARBA00023002"/>
    </source>
</evidence>
<evidence type="ECO:0000256" key="6">
    <source>
        <dbReference type="SAM" id="MobiDB-lite"/>
    </source>
</evidence>
<comment type="caution">
    <text evidence="7">The sequence shown here is derived from an EMBL/GenBank/DDBJ whole genome shotgun (WGS) entry which is preliminary data.</text>
</comment>
<keyword evidence="8" id="KW-1185">Reference proteome</keyword>
<protein>
    <submittedName>
        <fullName evidence="7">3-phenylpropionate-dihydrodiol/cinnamic acid-dihydrodiol dehydrogenase</fullName>
        <ecNumber evidence="7">1.3.1.87</ecNumber>
    </submittedName>
</protein>
<dbReference type="FunFam" id="3.40.50.720:FF:000084">
    <property type="entry name" value="Short-chain dehydrogenase reductase"/>
    <property type="match status" value="1"/>
</dbReference>
<dbReference type="Pfam" id="PF13561">
    <property type="entry name" value="adh_short_C2"/>
    <property type="match status" value="1"/>
</dbReference>
<accession>A0A7K0DTR6</accession>
<dbReference type="PANTHER" id="PTHR43180">
    <property type="entry name" value="3-OXOACYL-(ACYL-CARRIER-PROTEIN) REDUCTASE (AFU_ORTHOLOGUE AFUA_6G11210)"/>
    <property type="match status" value="1"/>
</dbReference>
<dbReference type="Gene3D" id="3.40.50.720">
    <property type="entry name" value="NAD(P)-binding Rossmann-like Domain"/>
    <property type="match status" value="1"/>
</dbReference>
<dbReference type="PRINTS" id="PR00081">
    <property type="entry name" value="GDHRDH"/>
</dbReference>
<dbReference type="PROSITE" id="PS00061">
    <property type="entry name" value="ADH_SHORT"/>
    <property type="match status" value="1"/>
</dbReference>
<evidence type="ECO:0000313" key="8">
    <source>
        <dbReference type="Proteomes" id="UP000431401"/>
    </source>
</evidence>
<dbReference type="GO" id="GO:0018498">
    <property type="term" value="F:2,3-dihydroxy-2,3-dihydro-phenylpropionate dehydrogenase activity"/>
    <property type="evidence" value="ECO:0007669"/>
    <property type="project" value="UniProtKB-EC"/>
</dbReference>
<dbReference type="PRINTS" id="PR00080">
    <property type="entry name" value="SDRFAMILY"/>
</dbReference>
<keyword evidence="2 7" id="KW-0560">Oxidoreductase</keyword>
<dbReference type="InterPro" id="IPR002347">
    <property type="entry name" value="SDR_fam"/>
</dbReference>
<dbReference type="InterPro" id="IPR020904">
    <property type="entry name" value="Sc_DH/Rdtase_CS"/>
</dbReference>
<evidence type="ECO:0000313" key="7">
    <source>
        <dbReference type="EMBL" id="MQY28742.1"/>
    </source>
</evidence>
<proteinExistence type="inferred from homology"/>
<evidence type="ECO:0000256" key="3">
    <source>
        <dbReference type="ARBA" id="ARBA00023027"/>
    </source>
</evidence>
<dbReference type="GO" id="GO:0008202">
    <property type="term" value="P:steroid metabolic process"/>
    <property type="evidence" value="ECO:0007669"/>
    <property type="project" value="UniProtKB-KW"/>
</dbReference>
<keyword evidence="3" id="KW-0520">NAD</keyword>
<feature type="region of interest" description="Disordered" evidence="6">
    <location>
        <begin position="1"/>
        <end position="89"/>
    </location>
</feature>
<gene>
    <name evidence="7" type="primary">hcaB_10</name>
    <name evidence="7" type="ORF">NRB56_43260</name>
</gene>
<reference evidence="7 8" key="1">
    <citation type="submission" date="2019-10" db="EMBL/GenBank/DDBJ databases">
        <title>Nocardia macrotermitis sp. nov. and Nocardia aurantia sp. nov., isolated from the gut of fungus growing-termite Macrotermes natalensis.</title>
        <authorList>
            <person name="Benndorf R."/>
            <person name="Schwitalla J."/>
            <person name="Martin K."/>
            <person name="De Beer W."/>
            <person name="Kaster A.-K."/>
            <person name="Vollmers J."/>
            <person name="Poulsen M."/>
            <person name="Beemelmanns C."/>
        </authorList>
    </citation>
    <scope>NUCLEOTIDE SEQUENCE [LARGE SCALE GENOMIC DNA]</scope>
    <source>
        <strain evidence="7 8">RB56</strain>
    </source>
</reference>
<keyword evidence="4" id="KW-0443">Lipid metabolism</keyword>
<evidence type="ECO:0000256" key="1">
    <source>
        <dbReference type="ARBA" id="ARBA00006484"/>
    </source>
</evidence>
<evidence type="ECO:0000256" key="4">
    <source>
        <dbReference type="ARBA" id="ARBA00023098"/>
    </source>
</evidence>
<organism evidence="7 8">
    <name type="scientific">Nocardia aurantia</name>
    <dbReference type="NCBI Taxonomy" id="2585199"/>
    <lineage>
        <taxon>Bacteria</taxon>
        <taxon>Bacillati</taxon>
        <taxon>Actinomycetota</taxon>
        <taxon>Actinomycetes</taxon>
        <taxon>Mycobacteriales</taxon>
        <taxon>Nocardiaceae</taxon>
        <taxon>Nocardia</taxon>
    </lineage>
</organism>
<keyword evidence="5" id="KW-0753">Steroid metabolism</keyword>
<comment type="similarity">
    <text evidence="1">Belongs to the short-chain dehydrogenases/reductases (SDR) family.</text>
</comment>
<evidence type="ECO:0000256" key="5">
    <source>
        <dbReference type="ARBA" id="ARBA00023221"/>
    </source>
</evidence>
<dbReference type="EMBL" id="WEGI01000009">
    <property type="protein sequence ID" value="MQY28742.1"/>
    <property type="molecule type" value="Genomic_DNA"/>
</dbReference>
<dbReference type="AlphaFoldDB" id="A0A7K0DTR6"/>
<name>A0A7K0DTR6_9NOCA</name>